<comment type="caution">
    <text evidence="1">The sequence shown here is derived from an EMBL/GenBank/DDBJ whole genome shotgun (WGS) entry which is preliminary data.</text>
</comment>
<evidence type="ECO:0000313" key="1">
    <source>
        <dbReference type="EMBL" id="KAF7268010.1"/>
    </source>
</evidence>
<keyword evidence="2" id="KW-1185">Reference proteome</keyword>
<gene>
    <name evidence="1" type="ORF">GWI33_018811</name>
</gene>
<dbReference type="AlphaFoldDB" id="A0A834HSW4"/>
<protein>
    <submittedName>
        <fullName evidence="1">Uncharacterized protein</fullName>
    </submittedName>
</protein>
<accession>A0A834HSW4</accession>
<dbReference type="Proteomes" id="UP000625711">
    <property type="component" value="Unassembled WGS sequence"/>
</dbReference>
<evidence type="ECO:0000313" key="2">
    <source>
        <dbReference type="Proteomes" id="UP000625711"/>
    </source>
</evidence>
<dbReference type="EMBL" id="JAACXV010014355">
    <property type="protein sequence ID" value="KAF7268010.1"/>
    <property type="molecule type" value="Genomic_DNA"/>
</dbReference>
<organism evidence="1 2">
    <name type="scientific">Rhynchophorus ferrugineus</name>
    <name type="common">Red palm weevil</name>
    <name type="synonym">Curculio ferrugineus</name>
    <dbReference type="NCBI Taxonomy" id="354439"/>
    <lineage>
        <taxon>Eukaryota</taxon>
        <taxon>Metazoa</taxon>
        <taxon>Ecdysozoa</taxon>
        <taxon>Arthropoda</taxon>
        <taxon>Hexapoda</taxon>
        <taxon>Insecta</taxon>
        <taxon>Pterygota</taxon>
        <taxon>Neoptera</taxon>
        <taxon>Endopterygota</taxon>
        <taxon>Coleoptera</taxon>
        <taxon>Polyphaga</taxon>
        <taxon>Cucujiformia</taxon>
        <taxon>Curculionidae</taxon>
        <taxon>Dryophthorinae</taxon>
        <taxon>Rhynchophorus</taxon>
    </lineage>
</organism>
<proteinExistence type="predicted"/>
<sequence>MKTSARYRCSRRILISFPAIHGPDENFYANRTTKCIQAAPALMPYLQGGIKIQALLQSAVSAGTARAGRAAVEADGVVEIFYCSGV</sequence>
<name>A0A834HSW4_RHYFE</name>
<reference evidence="1" key="1">
    <citation type="submission" date="2020-08" db="EMBL/GenBank/DDBJ databases">
        <title>Genome sequencing and assembly of the red palm weevil Rhynchophorus ferrugineus.</title>
        <authorList>
            <person name="Dias G.B."/>
            <person name="Bergman C.M."/>
            <person name="Manee M."/>
        </authorList>
    </citation>
    <scope>NUCLEOTIDE SEQUENCE</scope>
    <source>
        <strain evidence="1">AA-2017</strain>
        <tissue evidence="1">Whole larva</tissue>
    </source>
</reference>